<dbReference type="EC" id="3.5.2.14" evidence="3"/>
<dbReference type="PANTHER" id="PTHR11365">
    <property type="entry name" value="5-OXOPROLINASE RELATED"/>
    <property type="match status" value="1"/>
</dbReference>
<protein>
    <submittedName>
        <fullName evidence="3">N-methylhydantoinase B</fullName>
        <ecNumber evidence="3">3.5.2.14</ecNumber>
    </submittedName>
</protein>
<evidence type="ECO:0000313" key="3">
    <source>
        <dbReference type="EMBL" id="MBB4857965.1"/>
    </source>
</evidence>
<dbReference type="InterPro" id="IPR045079">
    <property type="entry name" value="Oxoprolinase-like"/>
</dbReference>
<dbReference type="RefSeq" id="WP_221419856.1">
    <property type="nucleotide sequence ID" value="NZ_JACHLR010000004.1"/>
</dbReference>
<keyword evidence="4" id="KW-1185">Reference proteome</keyword>
<dbReference type="EMBL" id="JACHLR010000004">
    <property type="protein sequence ID" value="MBB4857965.1"/>
    <property type="molecule type" value="Genomic_DNA"/>
</dbReference>
<proteinExistence type="predicted"/>
<organism evidence="3 4">
    <name type="scientific">Novosphingobium chloroacetimidivorans</name>
    <dbReference type="NCBI Taxonomy" id="1428314"/>
    <lineage>
        <taxon>Bacteria</taxon>
        <taxon>Pseudomonadati</taxon>
        <taxon>Pseudomonadota</taxon>
        <taxon>Alphaproteobacteria</taxon>
        <taxon>Sphingomonadales</taxon>
        <taxon>Sphingomonadaceae</taxon>
        <taxon>Novosphingobium</taxon>
    </lineage>
</organism>
<dbReference type="GO" id="GO:0047423">
    <property type="term" value="F:N-methylhydantoinase (ATP-hydrolyzing) activity"/>
    <property type="evidence" value="ECO:0007669"/>
    <property type="project" value="UniProtKB-EC"/>
</dbReference>
<evidence type="ECO:0000313" key="4">
    <source>
        <dbReference type="Proteomes" id="UP000555448"/>
    </source>
</evidence>
<reference evidence="3 4" key="1">
    <citation type="submission" date="2020-08" db="EMBL/GenBank/DDBJ databases">
        <title>Functional genomics of gut bacteria from endangered species of beetles.</title>
        <authorList>
            <person name="Carlos-Shanley C."/>
        </authorList>
    </citation>
    <scope>NUCLEOTIDE SEQUENCE [LARGE SCALE GENOMIC DNA]</scope>
    <source>
        <strain evidence="3 4">S00245</strain>
    </source>
</reference>
<feature type="region of interest" description="Disordered" evidence="1">
    <location>
        <begin position="428"/>
        <end position="447"/>
    </location>
</feature>
<evidence type="ECO:0000259" key="2">
    <source>
        <dbReference type="Pfam" id="PF02538"/>
    </source>
</evidence>
<feature type="region of interest" description="Disordered" evidence="1">
    <location>
        <begin position="470"/>
        <end position="491"/>
    </location>
</feature>
<dbReference type="PANTHER" id="PTHR11365:SF23">
    <property type="entry name" value="HYPOTHETICAL 5-OXOPROLINASE (EUROFUNG)-RELATED"/>
    <property type="match status" value="1"/>
</dbReference>
<dbReference type="AlphaFoldDB" id="A0A7W7K842"/>
<dbReference type="Proteomes" id="UP000555448">
    <property type="component" value="Unassembled WGS sequence"/>
</dbReference>
<name>A0A7W7K842_9SPHN</name>
<dbReference type="InterPro" id="IPR003692">
    <property type="entry name" value="Hydantoinase_B"/>
</dbReference>
<keyword evidence="3" id="KW-0378">Hydrolase</keyword>
<gene>
    <name evidence="3" type="ORF">HNO88_001279</name>
</gene>
<comment type="caution">
    <text evidence="3">The sequence shown here is derived from an EMBL/GenBank/DDBJ whole genome shotgun (WGS) entry which is preliminary data.</text>
</comment>
<dbReference type="GO" id="GO:0017168">
    <property type="term" value="F:5-oxoprolinase (ATP-hydrolyzing) activity"/>
    <property type="evidence" value="ECO:0007669"/>
    <property type="project" value="TreeGrafter"/>
</dbReference>
<accession>A0A7W7K842</accession>
<feature type="compositionally biased region" description="Basic and acidic residues" evidence="1">
    <location>
        <begin position="533"/>
        <end position="543"/>
    </location>
</feature>
<dbReference type="GO" id="GO:0006749">
    <property type="term" value="P:glutathione metabolic process"/>
    <property type="evidence" value="ECO:0007669"/>
    <property type="project" value="TreeGrafter"/>
</dbReference>
<sequence>MNNTIRLQVLWNRLLALVEEQAQVLIRTAFSPLVRDCGDVSVGIFDTRGRMLAQAVTGTPGHVNTMAASVQHFLQQFPLETMREGDAFITNDPWKGTGHLNDFVVLTPSFHEGRCVALFCCTSHMMDVGGLGAGTEALDVFAEGLYLPALKLIDQGIVNETLMAVISANTRLPIDTVGDTYSLASCNDIGVRRLSETMVEFGLHGIDDVADHIVDTSRKAALETIRALPRGTWHNEMIVDGYDEPLPLRATMTIDDDGIVIDFSQSADCIAKGINVPLTYAAAYASFAISCAISPDIPNNSGSLSPVKVVARAGSILNAQKPSPVGARHVIGQMVPDLVFGCLAQIVPERVPAEGASCMWNISLRGVLPDGPSQGDPFALSVTTSGGMGARFGKDGLAATAFPSGIKTTPIEIAEAQAPVIFWRKELRPDSGGQGRTRGGQGQLIELSSARSSRLRLNAAFDRIKYPARGRSGGGAGAPGEITREDGTPVPGKGQVFIEAGQRLLIATPGGGGCGTPAERSLEDIARDLAEGRISEDAARSDYGHVQPVAGGAR</sequence>
<feature type="compositionally biased region" description="Gly residues" evidence="1">
    <location>
        <begin position="432"/>
        <end position="442"/>
    </location>
</feature>
<evidence type="ECO:0000256" key="1">
    <source>
        <dbReference type="SAM" id="MobiDB-lite"/>
    </source>
</evidence>
<feature type="region of interest" description="Disordered" evidence="1">
    <location>
        <begin position="533"/>
        <end position="554"/>
    </location>
</feature>
<dbReference type="Pfam" id="PF02538">
    <property type="entry name" value="Hydantoinase_B"/>
    <property type="match status" value="1"/>
</dbReference>
<dbReference type="GO" id="GO:0005829">
    <property type="term" value="C:cytosol"/>
    <property type="evidence" value="ECO:0007669"/>
    <property type="project" value="TreeGrafter"/>
</dbReference>
<feature type="domain" description="Hydantoinase B/oxoprolinase" evidence="2">
    <location>
        <begin position="4"/>
        <end position="517"/>
    </location>
</feature>